<feature type="compositionally biased region" description="Polar residues" evidence="1">
    <location>
        <begin position="301"/>
        <end position="315"/>
    </location>
</feature>
<feature type="compositionally biased region" description="Basic residues" evidence="1">
    <location>
        <begin position="279"/>
        <end position="300"/>
    </location>
</feature>
<feature type="compositionally biased region" description="Low complexity" evidence="1">
    <location>
        <begin position="212"/>
        <end position="229"/>
    </location>
</feature>
<protein>
    <recommendedName>
        <fullName evidence="4">Ubiquitin-like protease family profile domain-containing protein</fullName>
    </recommendedName>
</protein>
<dbReference type="Gene3D" id="3.40.395.10">
    <property type="entry name" value="Adenoviral Proteinase, Chain A"/>
    <property type="match status" value="1"/>
</dbReference>
<organism evidence="2 3">
    <name type="scientific">Stylosanthes scabra</name>
    <dbReference type="NCBI Taxonomy" id="79078"/>
    <lineage>
        <taxon>Eukaryota</taxon>
        <taxon>Viridiplantae</taxon>
        <taxon>Streptophyta</taxon>
        <taxon>Embryophyta</taxon>
        <taxon>Tracheophyta</taxon>
        <taxon>Spermatophyta</taxon>
        <taxon>Magnoliopsida</taxon>
        <taxon>eudicotyledons</taxon>
        <taxon>Gunneridae</taxon>
        <taxon>Pentapetalae</taxon>
        <taxon>rosids</taxon>
        <taxon>fabids</taxon>
        <taxon>Fabales</taxon>
        <taxon>Fabaceae</taxon>
        <taxon>Papilionoideae</taxon>
        <taxon>50 kb inversion clade</taxon>
        <taxon>dalbergioids sensu lato</taxon>
        <taxon>Dalbergieae</taxon>
        <taxon>Pterocarpus clade</taxon>
        <taxon>Stylosanthes</taxon>
    </lineage>
</organism>
<keyword evidence="3" id="KW-1185">Reference proteome</keyword>
<evidence type="ECO:0008006" key="4">
    <source>
        <dbReference type="Google" id="ProtNLM"/>
    </source>
</evidence>
<feature type="compositionally biased region" description="Pro residues" evidence="1">
    <location>
        <begin position="333"/>
        <end position="344"/>
    </location>
</feature>
<sequence>MGNQKETVSRKGKAVKSKNAAPKGNNPEKKDQGHDFTCVPLSVSTVFHNCLNNDEEKMKIVEELGFGAFKHLPLYYLNHQVLKQIFIHFEPDDHIIHAVAGDVEITTEKIGKALGLKYTGSTYPEKVVSKDLNDDDYAIFKYFQGISQAALKKLIFQTPVDTDKNKDLFKRAFLLYIQKCFLLPTSAANIRLVRTAKAPLTNKGKNKKNTRSGSSSESEYISSDSLYEEGYNSDSEMTRSEAIVRVERKTKRKNDSVRDPIHDPVSDPDDQETIGQALVRRKRKNLAGHRIQSRRTRKRGNSPTHSNAESANQFLHDNEEPNQPPEEEGTQLQPPPRHPQPYQPPQEEVPKKKQLQQQPQGEIIDISSGFEPEPEPARQEPEPISLRVLVPKVEADLEPSPRELLLTNTLLRLKNNEQPTTQYVIEIHSDDEDPEPRPNKMLIPKVETGVASSSAAMLITDVLMSMADDEAPDPHHEEESQPDPSMLSFSLNFDNPTPQADEQTPPKAPEMEEEFPLTARTMVVIKSLDEGPRTLEAMRCQFDSMAPKSYIDIQVVGLMCRILNGEEGERYEKMVYCILPETLIDKKKRRPHEINTLVNHKEYLSFIDREKILSHRFFFAPVLYSEHWWLYVLDKNGPEGLEMFVLDSKNISSPTEKRTTLSKFAVSAILLKIRFAFLYPLLLLI</sequence>
<accession>A0ABU6XLL4</accession>
<gene>
    <name evidence="2" type="ORF">PIB30_069797</name>
</gene>
<dbReference type="EMBL" id="JASCZI010212222">
    <property type="protein sequence ID" value="MED6198781.1"/>
    <property type="molecule type" value="Genomic_DNA"/>
</dbReference>
<dbReference type="Proteomes" id="UP001341840">
    <property type="component" value="Unassembled WGS sequence"/>
</dbReference>
<feature type="compositionally biased region" description="Polar residues" evidence="1">
    <location>
        <begin position="487"/>
        <end position="502"/>
    </location>
</feature>
<name>A0ABU6XLL4_9FABA</name>
<dbReference type="InterPro" id="IPR038765">
    <property type="entry name" value="Papain-like_cys_pep_sf"/>
</dbReference>
<reference evidence="2 3" key="1">
    <citation type="journal article" date="2023" name="Plants (Basel)">
        <title>Bridging the Gap: Combining Genomics and Transcriptomics Approaches to Understand Stylosanthes scabra, an Orphan Legume from the Brazilian Caatinga.</title>
        <authorList>
            <person name="Ferreira-Neto J.R.C."/>
            <person name="da Silva M.D."/>
            <person name="Binneck E."/>
            <person name="de Melo N.F."/>
            <person name="da Silva R.H."/>
            <person name="de Melo A.L.T.M."/>
            <person name="Pandolfi V."/>
            <person name="Bustamante F.O."/>
            <person name="Brasileiro-Vidal A.C."/>
            <person name="Benko-Iseppon A.M."/>
        </authorList>
    </citation>
    <scope>NUCLEOTIDE SEQUENCE [LARGE SCALE GENOMIC DNA]</scope>
    <source>
        <tissue evidence="2">Leaves</tissue>
    </source>
</reference>
<evidence type="ECO:0000313" key="3">
    <source>
        <dbReference type="Proteomes" id="UP001341840"/>
    </source>
</evidence>
<feature type="compositionally biased region" description="Basic and acidic residues" evidence="1">
    <location>
        <begin position="236"/>
        <end position="265"/>
    </location>
</feature>
<proteinExistence type="predicted"/>
<evidence type="ECO:0000313" key="2">
    <source>
        <dbReference type="EMBL" id="MED6198781.1"/>
    </source>
</evidence>
<dbReference type="SUPFAM" id="SSF54001">
    <property type="entry name" value="Cysteine proteinases"/>
    <property type="match status" value="1"/>
</dbReference>
<feature type="region of interest" description="Disordered" evidence="1">
    <location>
        <begin position="468"/>
        <end position="511"/>
    </location>
</feature>
<feature type="region of interest" description="Disordered" evidence="1">
    <location>
        <begin position="1"/>
        <end position="34"/>
    </location>
</feature>
<feature type="region of interest" description="Disordered" evidence="1">
    <location>
        <begin position="201"/>
        <end position="359"/>
    </location>
</feature>
<comment type="caution">
    <text evidence="2">The sequence shown here is derived from an EMBL/GenBank/DDBJ whole genome shotgun (WGS) entry which is preliminary data.</text>
</comment>
<evidence type="ECO:0000256" key="1">
    <source>
        <dbReference type="SAM" id="MobiDB-lite"/>
    </source>
</evidence>